<evidence type="ECO:0000256" key="2">
    <source>
        <dbReference type="ARBA" id="ARBA00004340"/>
    </source>
</evidence>
<comment type="subunit">
    <text evidence="5">Monomer.</text>
</comment>
<feature type="region of interest" description="Disordered" evidence="7">
    <location>
        <begin position="233"/>
        <end position="255"/>
    </location>
</feature>
<protein>
    <submittedName>
        <fullName evidence="10">Uncharacterized protein</fullName>
    </submittedName>
</protein>
<comment type="similarity">
    <text evidence="4">Belongs to the GMC oxidoreductase family.</text>
</comment>
<keyword evidence="11" id="KW-1185">Reference proteome</keyword>
<comment type="subcellular location">
    <subcellularLocation>
        <location evidence="2">Host cell</location>
    </subcellularLocation>
    <subcellularLocation>
        <location evidence="3">Secreted</location>
    </subcellularLocation>
</comment>
<reference evidence="10 11" key="1">
    <citation type="journal article" date="2019" name="Nat. Ecol. Evol.">
        <title>Megaphylogeny resolves global patterns of mushroom evolution.</title>
        <authorList>
            <person name="Varga T."/>
            <person name="Krizsan K."/>
            <person name="Foldi C."/>
            <person name="Dima B."/>
            <person name="Sanchez-Garcia M."/>
            <person name="Sanchez-Ramirez S."/>
            <person name="Szollosi G.J."/>
            <person name="Szarkandi J.G."/>
            <person name="Papp V."/>
            <person name="Albert L."/>
            <person name="Andreopoulos W."/>
            <person name="Angelini C."/>
            <person name="Antonin V."/>
            <person name="Barry K.W."/>
            <person name="Bougher N.L."/>
            <person name="Buchanan P."/>
            <person name="Buyck B."/>
            <person name="Bense V."/>
            <person name="Catcheside P."/>
            <person name="Chovatia M."/>
            <person name="Cooper J."/>
            <person name="Damon W."/>
            <person name="Desjardin D."/>
            <person name="Finy P."/>
            <person name="Geml J."/>
            <person name="Haridas S."/>
            <person name="Hughes K."/>
            <person name="Justo A."/>
            <person name="Karasinski D."/>
            <person name="Kautmanova I."/>
            <person name="Kiss B."/>
            <person name="Kocsube S."/>
            <person name="Kotiranta H."/>
            <person name="LaButti K.M."/>
            <person name="Lechner B.E."/>
            <person name="Liimatainen K."/>
            <person name="Lipzen A."/>
            <person name="Lukacs Z."/>
            <person name="Mihaltcheva S."/>
            <person name="Morgado L.N."/>
            <person name="Niskanen T."/>
            <person name="Noordeloos M.E."/>
            <person name="Ohm R.A."/>
            <person name="Ortiz-Santana B."/>
            <person name="Ovrebo C."/>
            <person name="Racz N."/>
            <person name="Riley R."/>
            <person name="Savchenko A."/>
            <person name="Shiryaev A."/>
            <person name="Soop K."/>
            <person name="Spirin V."/>
            <person name="Szebenyi C."/>
            <person name="Tomsovsky M."/>
            <person name="Tulloss R.E."/>
            <person name="Uehling J."/>
            <person name="Grigoriev I.V."/>
            <person name="Vagvolgyi C."/>
            <person name="Papp T."/>
            <person name="Martin F.M."/>
            <person name="Miettinen O."/>
            <person name="Hibbett D.S."/>
            <person name="Nagy L.G."/>
        </authorList>
    </citation>
    <scope>NUCLEOTIDE SEQUENCE [LARGE SCALE GENOMIC DNA]</scope>
    <source>
        <strain evidence="10 11">CBS 121175</strain>
    </source>
</reference>
<organism evidence="10 11">
    <name type="scientific">Coprinopsis marcescibilis</name>
    <name type="common">Agaric fungus</name>
    <name type="synonym">Psathyrella marcescibilis</name>
    <dbReference type="NCBI Taxonomy" id="230819"/>
    <lineage>
        <taxon>Eukaryota</taxon>
        <taxon>Fungi</taxon>
        <taxon>Dikarya</taxon>
        <taxon>Basidiomycota</taxon>
        <taxon>Agaricomycotina</taxon>
        <taxon>Agaricomycetes</taxon>
        <taxon>Agaricomycetidae</taxon>
        <taxon>Agaricales</taxon>
        <taxon>Agaricineae</taxon>
        <taxon>Psathyrellaceae</taxon>
        <taxon>Coprinopsis</taxon>
    </lineage>
</organism>
<dbReference type="InterPro" id="IPR045379">
    <property type="entry name" value="Crinkler_N"/>
</dbReference>
<evidence type="ECO:0000313" key="10">
    <source>
        <dbReference type="EMBL" id="TFK20039.1"/>
    </source>
</evidence>
<dbReference type="GO" id="GO:0005576">
    <property type="term" value="C:extracellular region"/>
    <property type="evidence" value="ECO:0007669"/>
    <property type="project" value="UniProtKB-SubCell"/>
</dbReference>
<evidence type="ECO:0000313" key="11">
    <source>
        <dbReference type="Proteomes" id="UP000307440"/>
    </source>
</evidence>
<feature type="domain" description="Crinkler effector protein N-terminal" evidence="9">
    <location>
        <begin position="350"/>
        <end position="447"/>
    </location>
</feature>
<dbReference type="AlphaFoldDB" id="A0A5C3KIG2"/>
<dbReference type="GO" id="GO:0050660">
    <property type="term" value="F:flavin adenine dinucleotide binding"/>
    <property type="evidence" value="ECO:0007669"/>
    <property type="project" value="InterPro"/>
</dbReference>
<evidence type="ECO:0000259" key="9">
    <source>
        <dbReference type="Pfam" id="PF20147"/>
    </source>
</evidence>
<evidence type="ECO:0000256" key="5">
    <source>
        <dbReference type="ARBA" id="ARBA00011245"/>
    </source>
</evidence>
<accession>A0A5C3KIG2</accession>
<comment type="cofactor">
    <cofactor evidence="1">
        <name>FAD</name>
        <dbReference type="ChEBI" id="CHEBI:57692"/>
    </cofactor>
</comment>
<dbReference type="GO" id="GO:0016614">
    <property type="term" value="F:oxidoreductase activity, acting on CH-OH group of donors"/>
    <property type="evidence" value="ECO:0007669"/>
    <property type="project" value="InterPro"/>
</dbReference>
<dbReference type="InterPro" id="IPR012132">
    <property type="entry name" value="GMC_OxRdtase"/>
</dbReference>
<dbReference type="Proteomes" id="UP000307440">
    <property type="component" value="Unassembled WGS sequence"/>
</dbReference>
<dbReference type="SUPFAM" id="SSF51905">
    <property type="entry name" value="FAD/NAD(P)-binding domain"/>
    <property type="match status" value="1"/>
</dbReference>
<proteinExistence type="inferred from homology"/>
<dbReference type="Gene3D" id="3.50.50.60">
    <property type="entry name" value="FAD/NAD(P)-binding domain"/>
    <property type="match status" value="2"/>
</dbReference>
<dbReference type="InterPro" id="IPR007867">
    <property type="entry name" value="GMC_OxRtase_C"/>
</dbReference>
<dbReference type="GO" id="GO:0043657">
    <property type="term" value="C:host cell"/>
    <property type="evidence" value="ECO:0007669"/>
    <property type="project" value="UniProtKB-SubCell"/>
</dbReference>
<dbReference type="OrthoDB" id="3032623at2759"/>
<evidence type="ECO:0000256" key="6">
    <source>
        <dbReference type="ARBA" id="ARBA00022525"/>
    </source>
</evidence>
<dbReference type="Pfam" id="PF05199">
    <property type="entry name" value="GMC_oxred_C"/>
    <property type="match status" value="1"/>
</dbReference>
<dbReference type="InterPro" id="IPR036188">
    <property type="entry name" value="FAD/NAD-bd_sf"/>
</dbReference>
<dbReference type="Gene3D" id="3.30.560.10">
    <property type="entry name" value="Glucose Oxidase, domain 3"/>
    <property type="match status" value="1"/>
</dbReference>
<evidence type="ECO:0000259" key="8">
    <source>
        <dbReference type="Pfam" id="PF05199"/>
    </source>
</evidence>
<name>A0A5C3KIG2_COPMA</name>
<dbReference type="Pfam" id="PF20147">
    <property type="entry name" value="Crinkler"/>
    <property type="match status" value="1"/>
</dbReference>
<dbReference type="PANTHER" id="PTHR11552:SF147">
    <property type="entry name" value="CHOLINE DEHYDROGENASE, MITOCHONDRIAL"/>
    <property type="match status" value="1"/>
</dbReference>
<evidence type="ECO:0000256" key="7">
    <source>
        <dbReference type="SAM" id="MobiDB-lite"/>
    </source>
</evidence>
<evidence type="ECO:0000256" key="1">
    <source>
        <dbReference type="ARBA" id="ARBA00001974"/>
    </source>
</evidence>
<dbReference type="PANTHER" id="PTHR11552">
    <property type="entry name" value="GLUCOSE-METHANOL-CHOLINE GMC OXIDOREDUCTASE"/>
    <property type="match status" value="1"/>
</dbReference>
<dbReference type="EMBL" id="ML210314">
    <property type="protein sequence ID" value="TFK20039.1"/>
    <property type="molecule type" value="Genomic_DNA"/>
</dbReference>
<feature type="domain" description="Glucose-methanol-choline oxidoreductase C-terminal" evidence="8">
    <location>
        <begin position="277"/>
        <end position="329"/>
    </location>
</feature>
<sequence>MWPNMLAGIYKGCYAISVSWCSFFPPTSFSIVGAGSRWAKDLAFRDNSTDLAKSTWELDPRASMSFLQPDDTLCIMSSHATVNATPNWPSQPKYSAYRRLRTAWYCRREGARKVGGQRKGIIALRSRGMYILNGMVYTCGAASDYNNWAVIIKDDGWRWKSLHKNIPRHEKWTLPASGRNVTEESDPQYHGFSGNPNQTEFRYNQDMNSGNPIGLGVSPHAVHGSIVLTVQPRREKQHSVQPLEQERQSLPELDDSRKRDSLRRDWFIGGLRYASETRDSVISNVHRVGSAAMSARGSRRSILDPDLHVKGLDGLRIVDAAATSTVAEAFMVQITIHFAQTFHHVPHSHIALNCLVSGDDADKIFTVQIASNNDVSILKHQIKHVNPNRFANTDVPPIRLFKVSLAIANAEQARDPRNIEGAEELLPIAKISQVFQCPLERHIHIVVLPPPVCHPAFRR</sequence>
<gene>
    <name evidence="10" type="ORF">FA15DRAFT_697153</name>
</gene>
<evidence type="ECO:0000256" key="3">
    <source>
        <dbReference type="ARBA" id="ARBA00004613"/>
    </source>
</evidence>
<keyword evidence="6" id="KW-0964">Secreted</keyword>
<evidence type="ECO:0000256" key="4">
    <source>
        <dbReference type="ARBA" id="ARBA00010790"/>
    </source>
</evidence>